<dbReference type="EMBL" id="CM042060">
    <property type="protein sequence ID" value="KAI3677699.1"/>
    <property type="molecule type" value="Genomic_DNA"/>
</dbReference>
<accession>A0ACB8Y5V9</accession>
<comment type="caution">
    <text evidence="1">The sequence shown here is derived from an EMBL/GenBank/DDBJ whole genome shotgun (WGS) entry which is preliminary data.</text>
</comment>
<protein>
    <submittedName>
        <fullName evidence="1">Uncharacterized protein</fullName>
    </submittedName>
</protein>
<reference evidence="2" key="1">
    <citation type="journal article" date="2022" name="Mol. Ecol. Resour.">
        <title>The genomes of chicory, endive, great burdock and yacon provide insights into Asteraceae palaeo-polyploidization history and plant inulin production.</title>
        <authorList>
            <person name="Fan W."/>
            <person name="Wang S."/>
            <person name="Wang H."/>
            <person name="Wang A."/>
            <person name="Jiang F."/>
            <person name="Liu H."/>
            <person name="Zhao H."/>
            <person name="Xu D."/>
            <person name="Zhang Y."/>
        </authorList>
    </citation>
    <scope>NUCLEOTIDE SEQUENCE [LARGE SCALE GENOMIC DNA]</scope>
    <source>
        <strain evidence="2">cv. Niubang</strain>
    </source>
</reference>
<name>A0ACB8Y5V9_ARCLA</name>
<sequence>MLDTGGGCLTGKPSCDVESATCCIGIFDVAKEKQAQDFDSYHICMCRNCGNNVIHHKLFEVGVRMTPSEDTYDAVSCVVSWVCCKRV</sequence>
<evidence type="ECO:0000313" key="2">
    <source>
        <dbReference type="Proteomes" id="UP001055879"/>
    </source>
</evidence>
<reference evidence="1 2" key="2">
    <citation type="journal article" date="2022" name="Mol. Ecol. Resour.">
        <title>The genomes of chicory, endive, great burdock and yacon provide insights into Asteraceae paleo-polyploidization history and plant inulin production.</title>
        <authorList>
            <person name="Fan W."/>
            <person name="Wang S."/>
            <person name="Wang H."/>
            <person name="Wang A."/>
            <person name="Jiang F."/>
            <person name="Liu H."/>
            <person name="Zhao H."/>
            <person name="Xu D."/>
            <person name="Zhang Y."/>
        </authorList>
    </citation>
    <scope>NUCLEOTIDE SEQUENCE [LARGE SCALE GENOMIC DNA]</scope>
    <source>
        <strain evidence="2">cv. Niubang</strain>
    </source>
</reference>
<gene>
    <name evidence="1" type="ORF">L6452_36965</name>
</gene>
<evidence type="ECO:0000313" key="1">
    <source>
        <dbReference type="EMBL" id="KAI3677699.1"/>
    </source>
</evidence>
<dbReference type="Proteomes" id="UP001055879">
    <property type="component" value="Linkage Group LG14"/>
</dbReference>
<keyword evidence="2" id="KW-1185">Reference proteome</keyword>
<organism evidence="1 2">
    <name type="scientific">Arctium lappa</name>
    <name type="common">Greater burdock</name>
    <name type="synonym">Lappa major</name>
    <dbReference type="NCBI Taxonomy" id="4217"/>
    <lineage>
        <taxon>Eukaryota</taxon>
        <taxon>Viridiplantae</taxon>
        <taxon>Streptophyta</taxon>
        <taxon>Embryophyta</taxon>
        <taxon>Tracheophyta</taxon>
        <taxon>Spermatophyta</taxon>
        <taxon>Magnoliopsida</taxon>
        <taxon>eudicotyledons</taxon>
        <taxon>Gunneridae</taxon>
        <taxon>Pentapetalae</taxon>
        <taxon>asterids</taxon>
        <taxon>campanulids</taxon>
        <taxon>Asterales</taxon>
        <taxon>Asteraceae</taxon>
        <taxon>Carduoideae</taxon>
        <taxon>Cardueae</taxon>
        <taxon>Arctiinae</taxon>
        <taxon>Arctium</taxon>
    </lineage>
</organism>
<proteinExistence type="predicted"/>